<organism evidence="1 2">
    <name type="scientific">Mycobacterium phage SkinnyPete</name>
    <dbReference type="NCBI Taxonomy" id="1821539"/>
    <lineage>
        <taxon>Viruses</taxon>
        <taxon>Duplodnaviria</taxon>
        <taxon>Heunggongvirae</taxon>
        <taxon>Uroviricota</taxon>
        <taxon>Caudoviricetes</taxon>
        <taxon>Nclasvirinae</taxon>
        <taxon>Charlievirus</taxon>
        <taxon>Charlievirus skinnypete</taxon>
    </lineage>
</organism>
<evidence type="ECO:0000313" key="2">
    <source>
        <dbReference type="Proteomes" id="UP000225260"/>
    </source>
</evidence>
<dbReference type="KEGG" id="vg:40071319"/>
<protein>
    <recommendedName>
        <fullName evidence="3">HNH endonuclease</fullName>
    </recommendedName>
</protein>
<dbReference type="EMBL" id="KU935729">
    <property type="protein sequence ID" value="AMU78483.1"/>
    <property type="molecule type" value="Genomic_DNA"/>
</dbReference>
<name>A0A142ULL7_9CAUD</name>
<dbReference type="InterPro" id="IPR044925">
    <property type="entry name" value="His-Me_finger_sf"/>
</dbReference>
<dbReference type="OrthoDB" id="21336at10239"/>
<dbReference type="GeneID" id="40071319"/>
<dbReference type="Proteomes" id="UP000225260">
    <property type="component" value="Segment"/>
</dbReference>
<accession>A0A142ULL7</accession>
<keyword evidence="2" id="KW-1185">Reference proteome</keyword>
<proteinExistence type="predicted"/>
<evidence type="ECO:0000313" key="1">
    <source>
        <dbReference type="EMBL" id="AMU78483.1"/>
    </source>
</evidence>
<reference evidence="2" key="1">
    <citation type="submission" date="2016-03" db="EMBL/GenBank/DDBJ databases">
        <authorList>
            <person name="Ploux O."/>
        </authorList>
    </citation>
    <scope>NUCLEOTIDE SEQUENCE [LARGE SCALE GENOMIC DNA]</scope>
</reference>
<gene>
    <name evidence="1" type="primary">53</name>
    <name evidence="1" type="ORF">SEA_SKINNYPETE_53</name>
</gene>
<evidence type="ECO:0008006" key="3">
    <source>
        <dbReference type="Google" id="ProtNLM"/>
    </source>
</evidence>
<dbReference type="RefSeq" id="YP_009595744.1">
    <property type="nucleotide sequence ID" value="NC_041882.1"/>
</dbReference>
<dbReference type="SUPFAM" id="SSF54060">
    <property type="entry name" value="His-Me finger endonucleases"/>
    <property type="match status" value="1"/>
</dbReference>
<sequence length="195" mass="21827">MKLCTVVECDRPHRRNGLCDMHDQRVKRTGTTDSPVQSQEARFWSKVNKNGPVVREALGPCWIWTGATNDSGYGVLRPSGKRSGPGLKAHRYSAELAGMDIADRFVLHSCDNPPCVNPAHLRPGDHLENVDDMLARDRQNRGSRNGHAKLNERDVEEMRRRADAGELHRVIAADYGVSRSRVTAIAGRKSWRHVA</sequence>